<organism evidence="2 3">
    <name type="scientific">Hohenbuehelia grisea</name>
    <dbReference type="NCBI Taxonomy" id="104357"/>
    <lineage>
        <taxon>Eukaryota</taxon>
        <taxon>Fungi</taxon>
        <taxon>Dikarya</taxon>
        <taxon>Basidiomycota</taxon>
        <taxon>Agaricomycotina</taxon>
        <taxon>Agaricomycetes</taxon>
        <taxon>Agaricomycetidae</taxon>
        <taxon>Agaricales</taxon>
        <taxon>Pleurotineae</taxon>
        <taxon>Pleurotaceae</taxon>
        <taxon>Hohenbuehelia</taxon>
    </lineage>
</organism>
<evidence type="ECO:0000313" key="2">
    <source>
        <dbReference type="EMBL" id="KAL0947481.1"/>
    </source>
</evidence>
<dbReference type="Proteomes" id="UP001556367">
    <property type="component" value="Unassembled WGS sequence"/>
</dbReference>
<dbReference type="PROSITE" id="PS50097">
    <property type="entry name" value="BTB"/>
    <property type="match status" value="1"/>
</dbReference>
<dbReference type="Gene3D" id="3.30.710.10">
    <property type="entry name" value="Potassium Channel Kv1.1, Chain A"/>
    <property type="match status" value="1"/>
</dbReference>
<dbReference type="EMBL" id="JASNQZ010000015">
    <property type="protein sequence ID" value="KAL0947481.1"/>
    <property type="molecule type" value="Genomic_DNA"/>
</dbReference>
<gene>
    <name evidence="2" type="ORF">HGRIS_013586</name>
</gene>
<name>A0ABR3IVZ8_9AGAR</name>
<proteinExistence type="predicted"/>
<dbReference type="SMART" id="SM00225">
    <property type="entry name" value="BTB"/>
    <property type="match status" value="1"/>
</dbReference>
<dbReference type="InterPro" id="IPR000210">
    <property type="entry name" value="BTB/POZ_dom"/>
</dbReference>
<evidence type="ECO:0000259" key="1">
    <source>
        <dbReference type="PROSITE" id="PS50097"/>
    </source>
</evidence>
<dbReference type="SUPFAM" id="SSF54695">
    <property type="entry name" value="POZ domain"/>
    <property type="match status" value="1"/>
</dbReference>
<evidence type="ECO:0000313" key="3">
    <source>
        <dbReference type="Proteomes" id="UP001556367"/>
    </source>
</evidence>
<dbReference type="Pfam" id="PF00651">
    <property type="entry name" value="BTB"/>
    <property type="match status" value="1"/>
</dbReference>
<comment type="caution">
    <text evidence="2">The sequence shown here is derived from an EMBL/GenBank/DDBJ whole genome shotgun (WGS) entry which is preliminary data.</text>
</comment>
<protein>
    <recommendedName>
        <fullName evidence="1">BTB domain-containing protein</fullName>
    </recommendedName>
</protein>
<reference evidence="3" key="1">
    <citation type="submission" date="2024-06" db="EMBL/GenBank/DDBJ databases">
        <title>Multi-omics analyses provide insights into the biosynthesis of the anticancer antibiotic pleurotin in Hohenbuehelia grisea.</title>
        <authorList>
            <person name="Weaver J.A."/>
            <person name="Alberti F."/>
        </authorList>
    </citation>
    <scope>NUCLEOTIDE SEQUENCE [LARGE SCALE GENOMIC DNA]</scope>
    <source>
        <strain evidence="3">T-177</strain>
    </source>
</reference>
<accession>A0ABR3IVZ8</accession>
<feature type="domain" description="BTB" evidence="1">
    <location>
        <begin position="15"/>
        <end position="87"/>
    </location>
</feature>
<keyword evidence="3" id="KW-1185">Reference proteome</keyword>
<dbReference type="InterPro" id="IPR011333">
    <property type="entry name" value="SKP1/BTB/POZ_sf"/>
</dbReference>
<dbReference type="CDD" id="cd18186">
    <property type="entry name" value="BTB_POZ_ZBTB_KLHL-like"/>
    <property type="match status" value="1"/>
</dbReference>
<sequence length="321" mass="36572">MTSDADSNDSELWFDDGTVVLSANKSRSGTLVRFCIHKSILSKHSPIFKDMFSMPCPNDIDLYADIPLVHLPDDAEDLRAFLKFMYDPCFMPVGQYLPESPTVMHGPFKLATKYQADQLQSRILQQLRLDWPSSLGGYDCRLKSFSRDPTQDRKVFSPSIPLPEDYKPYMVISMLRDAPCRQEAAGVLALAYYETACTLSFAPPEPGFLTDDDYLKIIIGQESMAKRIRHFLKPRIQKSCSQHVAIKGLCDIPQFWDSFWINLAGRHNFLYFLSEQIDVLQEFTLPRPCIYCSPVAQSTLSACREDLFKFLSQAYALIPTS</sequence>